<dbReference type="InterPro" id="IPR025792">
    <property type="entry name" value="tRNA_Gua_MeTrfase_euk"/>
</dbReference>
<dbReference type="PROSITE" id="PS51684">
    <property type="entry name" value="SAM_MT_TRM5_TYW2"/>
    <property type="match status" value="1"/>
</dbReference>
<dbReference type="HAMAP" id="MF_03152">
    <property type="entry name" value="TRM5"/>
    <property type="match status" value="1"/>
</dbReference>
<keyword evidence="4 11" id="KW-0808">Transferase</keyword>
<dbReference type="InterPro" id="IPR029063">
    <property type="entry name" value="SAM-dependent_MTases_sf"/>
</dbReference>
<name>A0A9C6X3M4_FRAOC</name>
<comment type="similarity">
    <text evidence="1">Belongs to the class I-like SAM-binding methyltransferase superfamily. TRM5/TYW2 family.</text>
</comment>
<dbReference type="Pfam" id="PF25133">
    <property type="entry name" value="TYW2_N_2"/>
    <property type="match status" value="1"/>
</dbReference>
<evidence type="ECO:0000256" key="9">
    <source>
        <dbReference type="ARBA" id="ARBA00045951"/>
    </source>
</evidence>
<evidence type="ECO:0000256" key="5">
    <source>
        <dbReference type="ARBA" id="ARBA00022691"/>
    </source>
</evidence>
<dbReference type="PANTHER" id="PTHR23245">
    <property type="entry name" value="TRNA METHYLTRANSFERASE"/>
    <property type="match status" value="1"/>
</dbReference>
<organism evidence="14 15">
    <name type="scientific">Frankliniella occidentalis</name>
    <name type="common">Western flower thrips</name>
    <name type="synonym">Euthrips occidentalis</name>
    <dbReference type="NCBI Taxonomy" id="133901"/>
    <lineage>
        <taxon>Eukaryota</taxon>
        <taxon>Metazoa</taxon>
        <taxon>Ecdysozoa</taxon>
        <taxon>Arthropoda</taxon>
        <taxon>Hexapoda</taxon>
        <taxon>Insecta</taxon>
        <taxon>Pterygota</taxon>
        <taxon>Neoptera</taxon>
        <taxon>Paraneoptera</taxon>
        <taxon>Thysanoptera</taxon>
        <taxon>Terebrantia</taxon>
        <taxon>Thripoidea</taxon>
        <taxon>Thripidae</taxon>
        <taxon>Frankliniella</taxon>
    </lineage>
</organism>
<dbReference type="EC" id="2.1.1.228" evidence="11"/>
<dbReference type="InterPro" id="IPR056744">
    <property type="entry name" value="TRM5/TYW2-like_N"/>
</dbReference>
<evidence type="ECO:0000256" key="11">
    <source>
        <dbReference type="HAMAP-Rule" id="MF_03152"/>
    </source>
</evidence>
<keyword evidence="3 11" id="KW-0489">Methyltransferase</keyword>
<evidence type="ECO:0000256" key="3">
    <source>
        <dbReference type="ARBA" id="ARBA00022603"/>
    </source>
</evidence>
<dbReference type="GO" id="GO:0005759">
    <property type="term" value="C:mitochondrial matrix"/>
    <property type="evidence" value="ECO:0007669"/>
    <property type="project" value="UniProtKB-SubCell"/>
</dbReference>
<comment type="function">
    <text evidence="9">Involved in mitochondrial tRNA methylation. Specifically methylates the N1 position of guanosine-37 in various tRNAs. Methylation is not dependent on the nature of the nucleoside 5' of the target nucleoside. This is the first step in the biosynthesis of wybutosine (yW), a modified base adjacent to the anticodon of tRNAs and required for accurate decoding.</text>
</comment>
<dbReference type="GO" id="GO:0005634">
    <property type="term" value="C:nucleus"/>
    <property type="evidence" value="ECO:0007669"/>
    <property type="project" value="UniProtKB-SubCell"/>
</dbReference>
<evidence type="ECO:0000256" key="8">
    <source>
        <dbReference type="ARBA" id="ARBA00023242"/>
    </source>
</evidence>
<dbReference type="SUPFAM" id="SSF53335">
    <property type="entry name" value="S-adenosyl-L-methionine-dependent methyltransferases"/>
    <property type="match status" value="1"/>
</dbReference>
<evidence type="ECO:0000256" key="4">
    <source>
        <dbReference type="ARBA" id="ARBA00022679"/>
    </source>
</evidence>
<dbReference type="Gene3D" id="3.40.50.150">
    <property type="entry name" value="Vaccinia Virus protein VP39"/>
    <property type="match status" value="1"/>
</dbReference>
<dbReference type="Gene3D" id="3.30.300.110">
    <property type="entry name" value="Met-10+ protein-like domains"/>
    <property type="match status" value="1"/>
</dbReference>
<keyword evidence="5 11" id="KW-0949">S-adenosyl-L-methionine</keyword>
<dbReference type="RefSeq" id="XP_052128537.1">
    <property type="nucleotide sequence ID" value="XM_052272577.1"/>
</dbReference>
<evidence type="ECO:0000256" key="6">
    <source>
        <dbReference type="ARBA" id="ARBA00022694"/>
    </source>
</evidence>
<feature type="compositionally biased region" description="Basic and acidic residues" evidence="12">
    <location>
        <begin position="461"/>
        <end position="477"/>
    </location>
</feature>
<dbReference type="Proteomes" id="UP000504606">
    <property type="component" value="Unplaced"/>
</dbReference>
<evidence type="ECO:0000256" key="2">
    <source>
        <dbReference type="ARBA" id="ARBA00022490"/>
    </source>
</evidence>
<dbReference type="GO" id="GO:0002939">
    <property type="term" value="P:tRNA N1-guanine methylation"/>
    <property type="evidence" value="ECO:0007669"/>
    <property type="project" value="TreeGrafter"/>
</dbReference>
<sequence>MPIKTFQLGRRIYKILSSFKASVLEPLTWSPKCSPNFPLKMTTEQENNDVDIFVPPSTVNGMKILDKKQFSKTVYVPHIIASIDNLPKVLKVVKKYLLKVPNCTPVESIDGTSQKKILLDPTKFKNCLEASEREKLENVGIKEDDVKMCSINLTYDNWTAESILKAVLPADQEGVASWSIIGHIIHVNLREHLHDYKHLIGEVLLDKNKVLSVVNKVNSIDSKFRTFQIELLAGKEDWLTQVKENHCTYHFDFSKVYWNPRLCGEHERIVKDLQAGDVLYDVFAGVGPFSIPAAKKHCRVLANDLNPESFNWLKHNVKVNKVTDAVTVFNKDGGEFIREDIKTDLLKRWAASDFKNIHITMNLPAMAVEFIKNFKCLFSIEEKTSNFVSPIVHVYCFIKNAEDSSKAAKDLVEVELGTELGDNLKRVFLVRTVSNNKDMMRVSFTLPETILFGTQSEDGEPTAKKACLRDDVETSQS</sequence>
<evidence type="ECO:0000256" key="1">
    <source>
        <dbReference type="ARBA" id="ARBA00009775"/>
    </source>
</evidence>
<dbReference type="FunFam" id="3.30.300.110:FF:000001">
    <property type="entry name" value="tRNA (guanine(37)-N1)-methyltransferase"/>
    <property type="match status" value="1"/>
</dbReference>
<reference evidence="15" key="1">
    <citation type="submission" date="2025-08" db="UniProtKB">
        <authorList>
            <consortium name="RefSeq"/>
        </authorList>
    </citation>
    <scope>IDENTIFICATION</scope>
    <source>
        <tissue evidence="15">Whole organism</tissue>
    </source>
</reference>
<protein>
    <recommendedName>
        <fullName evidence="11">tRNA (guanine(37)-N1)-methyltransferase</fullName>
        <ecNumber evidence="11">2.1.1.228</ecNumber>
    </recommendedName>
    <alternativeName>
        <fullName evidence="11">M1G-methyltransferase</fullName>
    </alternativeName>
    <alternativeName>
        <fullName evidence="11">tRNA [GM37] methyltransferase</fullName>
    </alternativeName>
    <alternativeName>
        <fullName evidence="11">tRNA methyltransferase 5 homolog</fullName>
    </alternativeName>
</protein>
<feature type="domain" description="SAM-dependent methyltransferase TRM5/TYW2-type" evidence="13">
    <location>
        <begin position="178"/>
        <end position="448"/>
    </location>
</feature>
<feature type="binding site" evidence="11">
    <location>
        <begin position="332"/>
        <end position="333"/>
    </location>
    <ligand>
        <name>S-adenosyl-L-methionine</name>
        <dbReference type="ChEBI" id="CHEBI:59789"/>
    </ligand>
</feature>
<comment type="subunit">
    <text evidence="11">Monomer.</text>
</comment>
<evidence type="ECO:0000313" key="15">
    <source>
        <dbReference type="RefSeq" id="XP_052128537.1"/>
    </source>
</evidence>
<dbReference type="GO" id="GO:0070901">
    <property type="term" value="P:mitochondrial tRNA methylation"/>
    <property type="evidence" value="ECO:0007669"/>
    <property type="project" value="TreeGrafter"/>
</dbReference>
<comment type="similarity">
    <text evidence="11">Belongs to the TRM5 / TYW2 family.</text>
</comment>
<feature type="region of interest" description="Disordered" evidence="12">
    <location>
        <begin position="455"/>
        <end position="477"/>
    </location>
</feature>
<feature type="binding site" evidence="11">
    <location>
        <position position="362"/>
    </location>
    <ligand>
        <name>S-adenosyl-L-methionine</name>
        <dbReference type="ChEBI" id="CHEBI:59789"/>
    </ligand>
</feature>
<evidence type="ECO:0000256" key="7">
    <source>
        <dbReference type="ARBA" id="ARBA00023128"/>
    </source>
</evidence>
<keyword evidence="6 11" id="KW-0819">tRNA processing</keyword>
<feature type="binding site" evidence="11">
    <location>
        <position position="266"/>
    </location>
    <ligand>
        <name>S-adenosyl-L-methionine</name>
        <dbReference type="ChEBI" id="CHEBI:59789"/>
    </ligand>
</feature>
<dbReference type="KEGG" id="foc:113211394"/>
<evidence type="ECO:0000259" key="13">
    <source>
        <dbReference type="PROSITE" id="PS51684"/>
    </source>
</evidence>
<comment type="function">
    <text evidence="11">Specifically methylates the N1 position of guanosine-37 in various cytoplasmic and mitochondrial tRNAs. Methylation is not dependent on the nature of the nucleoside 5' of the target nucleoside. This is the first step in the biosynthesis of wybutosine (yW), a modified base adjacent to the anticodon of tRNAs and required for accurate decoding.</text>
</comment>
<proteinExistence type="inferred from homology"/>
<dbReference type="InterPro" id="IPR056743">
    <property type="entry name" value="TRM5-TYW2-like_MTfase"/>
</dbReference>
<evidence type="ECO:0000256" key="10">
    <source>
        <dbReference type="ARBA" id="ARBA00047783"/>
    </source>
</evidence>
<keyword evidence="7 11" id="KW-0496">Mitochondrion</keyword>
<comment type="subcellular location">
    <subcellularLocation>
        <location evidence="11">Mitochondrion matrix</location>
    </subcellularLocation>
    <subcellularLocation>
        <location evidence="11">Nucleus</location>
    </subcellularLocation>
    <subcellularLocation>
        <location evidence="11">Cytoplasm</location>
    </subcellularLocation>
    <text evidence="11">Predominantly in the mitochondria and in the nucleus.</text>
</comment>
<dbReference type="GeneID" id="113211394"/>
<keyword evidence="2 11" id="KW-0963">Cytoplasm</keyword>
<gene>
    <name evidence="15" type="primary">LOC113211394</name>
</gene>
<dbReference type="Pfam" id="PF02475">
    <property type="entry name" value="TRM5-TYW2_MTfase"/>
    <property type="match status" value="1"/>
</dbReference>
<keyword evidence="14" id="KW-1185">Reference proteome</keyword>
<keyword evidence="8 11" id="KW-0539">Nucleus</keyword>
<dbReference type="OrthoDB" id="408788at2759"/>
<feature type="binding site" evidence="11">
    <location>
        <begin position="304"/>
        <end position="305"/>
    </location>
    <ligand>
        <name>S-adenosyl-L-methionine</name>
        <dbReference type="ChEBI" id="CHEBI:59789"/>
    </ligand>
</feature>
<dbReference type="InterPro" id="IPR030382">
    <property type="entry name" value="MeTrfase_TRM5/TYW2"/>
</dbReference>
<evidence type="ECO:0000256" key="12">
    <source>
        <dbReference type="SAM" id="MobiDB-lite"/>
    </source>
</evidence>
<dbReference type="GO" id="GO:0052906">
    <property type="term" value="F:tRNA (guanine(37)-N1)-methyltransferase activity"/>
    <property type="evidence" value="ECO:0007669"/>
    <property type="project" value="UniProtKB-UniRule"/>
</dbReference>
<evidence type="ECO:0000313" key="14">
    <source>
        <dbReference type="Proteomes" id="UP000504606"/>
    </source>
</evidence>
<accession>A0A9C6X3M4</accession>
<dbReference type="AlphaFoldDB" id="A0A9C6X3M4"/>
<dbReference type="PANTHER" id="PTHR23245:SF36">
    <property type="entry name" value="TRNA (GUANINE(37)-N1)-METHYLTRANSFERASE"/>
    <property type="match status" value="1"/>
</dbReference>
<comment type="catalytic activity">
    <reaction evidence="10 11">
        <text>guanosine(37) in tRNA + S-adenosyl-L-methionine = N(1)-methylguanosine(37) in tRNA + S-adenosyl-L-homocysteine + H(+)</text>
        <dbReference type="Rhea" id="RHEA:36899"/>
        <dbReference type="Rhea" id="RHEA-COMP:10145"/>
        <dbReference type="Rhea" id="RHEA-COMP:10147"/>
        <dbReference type="ChEBI" id="CHEBI:15378"/>
        <dbReference type="ChEBI" id="CHEBI:57856"/>
        <dbReference type="ChEBI" id="CHEBI:59789"/>
        <dbReference type="ChEBI" id="CHEBI:73542"/>
        <dbReference type="ChEBI" id="CHEBI:74269"/>
        <dbReference type="EC" id="2.1.1.228"/>
    </reaction>
</comment>